<protein>
    <recommendedName>
        <fullName evidence="3">SRPBCC family protein</fullName>
    </recommendedName>
</protein>
<dbReference type="Proteomes" id="UP001597351">
    <property type="component" value="Unassembled WGS sequence"/>
</dbReference>
<accession>A0ABW4THW8</accession>
<organism evidence="1 2">
    <name type="scientific">Nocardioides aestuarii</name>
    <dbReference type="NCBI Taxonomy" id="252231"/>
    <lineage>
        <taxon>Bacteria</taxon>
        <taxon>Bacillati</taxon>
        <taxon>Actinomycetota</taxon>
        <taxon>Actinomycetes</taxon>
        <taxon>Propionibacteriales</taxon>
        <taxon>Nocardioidaceae</taxon>
        <taxon>Nocardioides</taxon>
    </lineage>
</organism>
<keyword evidence="2" id="KW-1185">Reference proteome</keyword>
<evidence type="ECO:0000313" key="2">
    <source>
        <dbReference type="Proteomes" id="UP001597351"/>
    </source>
</evidence>
<dbReference type="InterPro" id="IPR023393">
    <property type="entry name" value="START-like_dom_sf"/>
</dbReference>
<evidence type="ECO:0008006" key="3">
    <source>
        <dbReference type="Google" id="ProtNLM"/>
    </source>
</evidence>
<evidence type="ECO:0000313" key="1">
    <source>
        <dbReference type="EMBL" id="MFD1945520.1"/>
    </source>
</evidence>
<sequence length="158" mass="18434">MFLRRFHHVARIKIDGPPERVWAVIRPSENAPTLDPRCVEAWTRMPAGPGGHEVQVQVLVWDDVRYRCEFAVVEEDPPHFARTEWVSCVREDPYTVLERPRGGSEFNLQRLPDGRTLYEHRFWEEARRWRLTAAERGAVETSMQEGVHRTRDVCEAAG</sequence>
<gene>
    <name evidence="1" type="ORF">ACFSDE_01860</name>
</gene>
<dbReference type="SUPFAM" id="SSF55961">
    <property type="entry name" value="Bet v1-like"/>
    <property type="match status" value="1"/>
</dbReference>
<dbReference type="Gene3D" id="3.30.530.20">
    <property type="match status" value="1"/>
</dbReference>
<name>A0ABW4THW8_9ACTN</name>
<reference evidence="2" key="1">
    <citation type="journal article" date="2019" name="Int. J. Syst. Evol. Microbiol.">
        <title>The Global Catalogue of Microorganisms (GCM) 10K type strain sequencing project: providing services to taxonomists for standard genome sequencing and annotation.</title>
        <authorList>
            <consortium name="The Broad Institute Genomics Platform"/>
            <consortium name="The Broad Institute Genome Sequencing Center for Infectious Disease"/>
            <person name="Wu L."/>
            <person name="Ma J."/>
        </authorList>
    </citation>
    <scope>NUCLEOTIDE SEQUENCE [LARGE SCALE GENOMIC DNA]</scope>
    <source>
        <strain evidence="2">CGMCC 1.12477</strain>
    </source>
</reference>
<comment type="caution">
    <text evidence="1">The sequence shown here is derived from an EMBL/GenBank/DDBJ whole genome shotgun (WGS) entry which is preliminary data.</text>
</comment>
<proteinExistence type="predicted"/>
<dbReference type="RefSeq" id="WP_343915580.1">
    <property type="nucleotide sequence ID" value="NZ_BAAAJT010000002.1"/>
</dbReference>
<dbReference type="EMBL" id="JBHUGD010000001">
    <property type="protein sequence ID" value="MFD1945520.1"/>
    <property type="molecule type" value="Genomic_DNA"/>
</dbReference>